<keyword evidence="6 12" id="KW-0547">Nucleotide-binding</keyword>
<evidence type="ECO:0000256" key="3">
    <source>
        <dbReference type="ARBA" id="ARBA00022555"/>
    </source>
</evidence>
<dbReference type="InterPro" id="IPR017871">
    <property type="entry name" value="ABC_transporter-like_CS"/>
</dbReference>
<keyword evidence="4 12" id="KW-0699">rRNA-binding</keyword>
<dbReference type="EMBL" id="JANWOI010000005">
    <property type="protein sequence ID" value="MDA5195060.1"/>
    <property type="molecule type" value="Genomic_DNA"/>
</dbReference>
<keyword evidence="9 12" id="KW-0810">Translation regulation</keyword>
<dbReference type="RefSeq" id="WP_274944771.1">
    <property type="nucleotide sequence ID" value="NZ_JANWOI010000005.1"/>
</dbReference>
<dbReference type="InterPro" id="IPR027417">
    <property type="entry name" value="P-loop_NTPase"/>
</dbReference>
<comment type="similarity">
    <text evidence="1 12">Belongs to the ABC transporter superfamily. ABCF family. Translational throttle EttA subfamily.</text>
</comment>
<evidence type="ECO:0000313" key="15">
    <source>
        <dbReference type="Proteomes" id="UP001141619"/>
    </source>
</evidence>
<evidence type="ECO:0000256" key="6">
    <source>
        <dbReference type="ARBA" id="ARBA00022741"/>
    </source>
</evidence>
<evidence type="ECO:0000256" key="11">
    <source>
        <dbReference type="ARBA" id="ARBA00022917"/>
    </source>
</evidence>
<dbReference type="GO" id="GO:0043022">
    <property type="term" value="F:ribosome binding"/>
    <property type="evidence" value="ECO:0007669"/>
    <property type="project" value="UniProtKB-UniRule"/>
</dbReference>
<evidence type="ECO:0000256" key="5">
    <source>
        <dbReference type="ARBA" id="ARBA00022737"/>
    </source>
</evidence>
<dbReference type="FunFam" id="3.40.50.300:FF:000183">
    <property type="entry name" value="ABC transporter ATP-binding protein yjjK"/>
    <property type="match status" value="1"/>
</dbReference>
<comment type="catalytic activity">
    <reaction evidence="12">
        <text>ATP + H2O = ADP + phosphate + H(+)</text>
        <dbReference type="Rhea" id="RHEA:13065"/>
        <dbReference type="ChEBI" id="CHEBI:15377"/>
        <dbReference type="ChEBI" id="CHEBI:15378"/>
        <dbReference type="ChEBI" id="CHEBI:30616"/>
        <dbReference type="ChEBI" id="CHEBI:43474"/>
        <dbReference type="ChEBI" id="CHEBI:456216"/>
    </reaction>
</comment>
<keyword evidence="11 12" id="KW-0648">Protein biosynthesis</keyword>
<dbReference type="GO" id="GO:0045900">
    <property type="term" value="P:negative regulation of translational elongation"/>
    <property type="evidence" value="ECO:0007669"/>
    <property type="project" value="UniProtKB-UniRule"/>
</dbReference>
<sequence>MASYQYVYVMKGLSKAYPGGKQVFKDVTLSFLPGAKIGIIGVNGSGKSTLMKIMGGLDTEFQGEAWAAAGVRVGYLPQEPHLDASKTVFENALEGLRDLKQLVERFNEVSARFAEELTDDEMNDLIAEQGDLQEKIDAADAWDLDSRVELAMEALRCPPGDAEVGPLSGGERRRVALCRLLLERPDILLLDEPTNHLDAESVAWLEKHLQDYKGTVILVTHDRYFLDNVVTWVLELDRGQGIPWEGNYSSWLEQKQRRLQLEGRTEDARQKTLARELEWIRQTPKARQAKSKARIKSYEELVERSQGPNISSAQIVIPPSPRLGGNVILAEGLGKSYGDKILFEDLEFRLPPGGIVGVIGPNGAGKTTLFRMIAGQETPDSGSLTLGETAVLGYVDQSRDSLDDKKNVWEEVSGGNDMFNFGKREVSTRAYVGAFNFKGSDQQKKVGQLSGGERNRVHLAKLLAKPANVLLLDEPTNDLDVETLRALEEALEEFAGCAVIISHDRFFLDRIATHMLAFEGDSKVVWFEGNYQAYEEDRHRRLGAAADRPTRLSYKKLTRV</sequence>
<feature type="region of interest" description="PtIM" evidence="12">
    <location>
        <begin position="246"/>
        <end position="326"/>
    </location>
</feature>
<dbReference type="GO" id="GO:0016887">
    <property type="term" value="F:ATP hydrolysis activity"/>
    <property type="evidence" value="ECO:0007669"/>
    <property type="project" value="UniProtKB-UniRule"/>
</dbReference>
<dbReference type="GO" id="GO:0019843">
    <property type="term" value="F:rRNA binding"/>
    <property type="evidence" value="ECO:0007669"/>
    <property type="project" value="UniProtKB-UniRule"/>
</dbReference>
<dbReference type="InterPro" id="IPR003593">
    <property type="entry name" value="AAA+_ATPase"/>
</dbReference>
<evidence type="ECO:0000256" key="9">
    <source>
        <dbReference type="ARBA" id="ARBA00022845"/>
    </source>
</evidence>
<dbReference type="NCBIfam" id="NF008775">
    <property type="entry name" value="PRK11819.1"/>
    <property type="match status" value="1"/>
</dbReference>
<comment type="caution">
    <text evidence="12">Lacks conserved residue(s) required for the propagation of feature annotation.</text>
</comment>
<feature type="domain" description="ABC transporter" evidence="13">
    <location>
        <begin position="8"/>
        <end position="263"/>
    </location>
</feature>
<dbReference type="Proteomes" id="UP001141619">
    <property type="component" value="Unassembled WGS sequence"/>
</dbReference>
<comment type="subcellular location">
    <subcellularLocation>
        <location evidence="12">Cytoplasm</location>
    </subcellularLocation>
    <text evidence="12">Associates with ribosomes and polysomes.</text>
</comment>
<evidence type="ECO:0000256" key="1">
    <source>
        <dbReference type="ARBA" id="ARBA00005868"/>
    </source>
</evidence>
<evidence type="ECO:0000313" key="14">
    <source>
        <dbReference type="EMBL" id="MDA5195060.1"/>
    </source>
</evidence>
<keyword evidence="15" id="KW-1185">Reference proteome</keyword>
<reference evidence="14" key="2">
    <citation type="journal article" date="2023" name="Syst. Appl. Microbiol.">
        <title>Govania unica gen. nov., sp. nov., a rare biosphere bacterium that represents a novel family in the class Alphaproteobacteria.</title>
        <authorList>
            <person name="Vandamme P."/>
            <person name="Peeters C."/>
            <person name="Hettiarachchi A."/>
            <person name="Cnockaert M."/>
            <person name="Carlier A."/>
        </authorList>
    </citation>
    <scope>NUCLEOTIDE SEQUENCE</scope>
    <source>
        <strain evidence="14">LMG 31809</strain>
    </source>
</reference>
<comment type="caution">
    <text evidence="14">The sequence shown here is derived from an EMBL/GenBank/DDBJ whole genome shotgun (WGS) entry which is preliminary data.</text>
</comment>
<keyword evidence="7 12" id="KW-0378">Hydrolase</keyword>
<evidence type="ECO:0000256" key="10">
    <source>
        <dbReference type="ARBA" id="ARBA00022884"/>
    </source>
</evidence>
<dbReference type="EC" id="3.6.1.-" evidence="12"/>
<dbReference type="HAMAP" id="MF_00847">
    <property type="entry name" value="EttA"/>
    <property type="match status" value="1"/>
</dbReference>
<comment type="domain">
    <text evidence="12">The arm domain is inserted in the first ABC transporter domain. Probably contacts ribosomal protein L1.</text>
</comment>
<dbReference type="InterPro" id="IPR022374">
    <property type="entry name" value="EttA"/>
</dbReference>
<feature type="domain" description="ABC transporter" evidence="13">
    <location>
        <begin position="328"/>
        <end position="545"/>
    </location>
</feature>
<dbReference type="Pfam" id="PF12848">
    <property type="entry name" value="ABC_tran_Xtn"/>
    <property type="match status" value="1"/>
</dbReference>
<dbReference type="SMART" id="SM00382">
    <property type="entry name" value="AAA"/>
    <property type="match status" value="2"/>
</dbReference>
<evidence type="ECO:0000259" key="13">
    <source>
        <dbReference type="PROSITE" id="PS50893"/>
    </source>
</evidence>
<dbReference type="GO" id="GO:0005524">
    <property type="term" value="F:ATP binding"/>
    <property type="evidence" value="ECO:0007669"/>
    <property type="project" value="UniProtKB-UniRule"/>
</dbReference>
<keyword evidence="8 12" id="KW-0067">ATP-binding</keyword>
<protein>
    <recommendedName>
        <fullName evidence="12">Energy-dependent translational throttle protein EttA</fullName>
        <ecNumber evidence="12">3.6.1.-</ecNumber>
    </recommendedName>
    <alternativeName>
        <fullName evidence="12">Translational regulatory factor EttA</fullName>
    </alternativeName>
</protein>
<organism evidence="14 15">
    <name type="scientific">Govanella unica</name>
    <dbReference type="NCBI Taxonomy" id="2975056"/>
    <lineage>
        <taxon>Bacteria</taxon>
        <taxon>Pseudomonadati</taxon>
        <taxon>Pseudomonadota</taxon>
        <taxon>Alphaproteobacteria</taxon>
        <taxon>Emcibacterales</taxon>
        <taxon>Govanellaceae</taxon>
        <taxon>Govanella</taxon>
    </lineage>
</organism>
<feature type="binding site" evidence="12">
    <location>
        <begin position="360"/>
        <end position="367"/>
    </location>
    <ligand>
        <name>ATP</name>
        <dbReference type="ChEBI" id="CHEBI:30616"/>
        <label>2</label>
    </ligand>
</feature>
<dbReference type="InterPro" id="IPR032781">
    <property type="entry name" value="ABC_tran_Xtn"/>
</dbReference>
<dbReference type="FunFam" id="3.40.50.300:FF:000011">
    <property type="entry name" value="Putative ABC transporter ATP-binding component"/>
    <property type="match status" value="1"/>
</dbReference>
<dbReference type="Gene3D" id="3.40.50.300">
    <property type="entry name" value="P-loop containing nucleotide triphosphate hydrolases"/>
    <property type="match status" value="2"/>
</dbReference>
<comment type="domain">
    <text evidence="12">The P-site tRNA interaction motif (PtIM domain) probably interacts with the P-site tRNA(fMet) as well as the 23S rRNA.</text>
</comment>
<keyword evidence="2 12" id="KW-0963">Cytoplasm</keyword>
<dbReference type="NCBIfam" id="TIGR03719">
    <property type="entry name" value="ABC_ABC_ChvD"/>
    <property type="match status" value="1"/>
</dbReference>
<dbReference type="GO" id="GO:0006412">
    <property type="term" value="P:translation"/>
    <property type="evidence" value="ECO:0007669"/>
    <property type="project" value="UniProtKB-KW"/>
</dbReference>
<dbReference type="PANTHER" id="PTHR43858">
    <property type="entry name" value="ENERGY-DEPENDENT TRANSLATIONAL THROTTLE PROTEIN ETTA"/>
    <property type="match status" value="1"/>
</dbReference>
<evidence type="ECO:0000256" key="8">
    <source>
        <dbReference type="ARBA" id="ARBA00022840"/>
    </source>
</evidence>
<dbReference type="CDD" id="cd03221">
    <property type="entry name" value="ABCF_EF-3"/>
    <property type="match status" value="2"/>
</dbReference>
<keyword evidence="3 12" id="KW-0820">tRNA-binding</keyword>
<dbReference type="GO" id="GO:0000049">
    <property type="term" value="F:tRNA binding"/>
    <property type="evidence" value="ECO:0007669"/>
    <property type="project" value="UniProtKB-UniRule"/>
</dbReference>
<accession>A0A9X3Z876</accession>
<evidence type="ECO:0000256" key="7">
    <source>
        <dbReference type="ARBA" id="ARBA00022801"/>
    </source>
</evidence>
<dbReference type="AlphaFoldDB" id="A0A9X3Z876"/>
<proteinExistence type="inferred from homology"/>
<gene>
    <name evidence="12 14" type="primary">ettA</name>
    <name evidence="14" type="ORF">NYP16_13980</name>
</gene>
<reference evidence="14" key="1">
    <citation type="submission" date="2022-08" db="EMBL/GenBank/DDBJ databases">
        <authorList>
            <person name="Vandamme P."/>
            <person name="Hettiarachchi A."/>
            <person name="Peeters C."/>
            <person name="Cnockaert M."/>
            <person name="Carlier A."/>
        </authorList>
    </citation>
    <scope>NUCLEOTIDE SEQUENCE</scope>
    <source>
        <strain evidence="14">LMG 31809</strain>
    </source>
</reference>
<name>A0A9X3Z876_9PROT</name>
<evidence type="ECO:0000256" key="2">
    <source>
        <dbReference type="ARBA" id="ARBA00022490"/>
    </source>
</evidence>
<dbReference type="InterPro" id="IPR003439">
    <property type="entry name" value="ABC_transporter-like_ATP-bd"/>
</dbReference>
<dbReference type="SUPFAM" id="SSF52540">
    <property type="entry name" value="P-loop containing nucleoside triphosphate hydrolases"/>
    <property type="match status" value="2"/>
</dbReference>
<dbReference type="Pfam" id="PF00005">
    <property type="entry name" value="ABC_tran"/>
    <property type="match status" value="2"/>
</dbReference>
<dbReference type="PROSITE" id="PS50893">
    <property type="entry name" value="ABC_TRANSPORTER_2"/>
    <property type="match status" value="2"/>
</dbReference>
<keyword evidence="10 12" id="KW-0694">RNA-binding</keyword>
<evidence type="ECO:0000256" key="4">
    <source>
        <dbReference type="ARBA" id="ARBA00022730"/>
    </source>
</evidence>
<dbReference type="GO" id="GO:0005737">
    <property type="term" value="C:cytoplasm"/>
    <property type="evidence" value="ECO:0007669"/>
    <property type="project" value="UniProtKB-SubCell"/>
</dbReference>
<comment type="subunit">
    <text evidence="12">Monomer. Probably contacts ribosomal proteins L1, L5, L33 and S7, the 16S and 23S rRNA and the P-site containing tRNA(fMet).</text>
</comment>
<keyword evidence="5 12" id="KW-0677">Repeat</keyword>
<evidence type="ECO:0000256" key="12">
    <source>
        <dbReference type="HAMAP-Rule" id="MF_00847"/>
    </source>
</evidence>
<dbReference type="PANTHER" id="PTHR43858:SF1">
    <property type="entry name" value="ABC TRANSPORTER-RELATED PROTEIN"/>
    <property type="match status" value="1"/>
</dbReference>
<comment type="function">
    <text evidence="12">A translation factor that gates the progression of the 70S ribosomal initiation complex (IC, containing tRNA(fMet) in the P-site) into the translation elongation cycle by using a mechanism sensitive to the ATP/ADP ratio. Binds to the 70S ribosome E-site where it modulates the state of the translating ribosome during subunit translocation. ATP hydrolysis probably frees it from the ribosome, which can enter the elongation phase.</text>
</comment>
<dbReference type="PROSITE" id="PS00211">
    <property type="entry name" value="ABC_TRANSPORTER_1"/>
    <property type="match status" value="1"/>
</dbReference>